<dbReference type="InterPro" id="IPR042448">
    <property type="entry name" value="CCNB1IP1"/>
</dbReference>
<dbReference type="GO" id="GO:0008270">
    <property type="term" value="F:zinc ion binding"/>
    <property type="evidence" value="ECO:0007669"/>
    <property type="project" value="UniProtKB-KW"/>
</dbReference>
<dbReference type="PANTHER" id="PTHR14305">
    <property type="entry name" value="E3 UBIQUITIN-PROTEIN LIGASE CCNB1IP1"/>
    <property type="match status" value="1"/>
</dbReference>
<dbReference type="GO" id="GO:0000795">
    <property type="term" value="C:synaptonemal complex"/>
    <property type="evidence" value="ECO:0007669"/>
    <property type="project" value="InterPro"/>
</dbReference>
<dbReference type="GO" id="GO:0007131">
    <property type="term" value="P:reciprocal meiotic recombination"/>
    <property type="evidence" value="ECO:0007669"/>
    <property type="project" value="InterPro"/>
</dbReference>
<accession>A0A4C1W1A1</accession>
<dbReference type="STRING" id="151549.A0A4C1W1A1"/>
<feature type="domain" description="RING-type" evidence="4">
    <location>
        <begin position="7"/>
        <end position="52"/>
    </location>
</feature>
<dbReference type="OrthoDB" id="441210at2759"/>
<keyword evidence="6" id="KW-1185">Reference proteome</keyword>
<name>A0A4C1W1A1_EUMVA</name>
<evidence type="ECO:0000256" key="1">
    <source>
        <dbReference type="ARBA" id="ARBA00022771"/>
    </source>
</evidence>
<evidence type="ECO:0000313" key="6">
    <source>
        <dbReference type="Proteomes" id="UP000299102"/>
    </source>
</evidence>
<proteinExistence type="predicted"/>
<feature type="coiled-coil region" evidence="3">
    <location>
        <begin position="117"/>
        <end position="184"/>
    </location>
</feature>
<sequence>MSVDLICNYQKCRKTLTRQAWVTTCSHAFCVEHGKIGFKRNVDNTMTCPACNSELRDKFDVIQADLNPGETFKSIVLAGMKPDMIMDVAMRAMSFWSYQVEQETLYQESLVKHVRNKLQCLEELNSLNAQKHKAELEAHKNKISSLNNENSKKKKLLDELTASLEDYKRKTQKLQFQLEAQKRKSFNINKEFEATAPNNENCISISELVAERTTANSFIFKPVSDQDEECSPKTPIFNFQQRRKQQSHFKFHPFS</sequence>
<gene>
    <name evidence="5" type="primary">CCNB1IP1</name>
    <name evidence="5" type="ORF">EVAR_75077_1</name>
</gene>
<evidence type="ECO:0000313" key="5">
    <source>
        <dbReference type="EMBL" id="GBP44620.1"/>
    </source>
</evidence>
<keyword evidence="1" id="KW-0479">Metal-binding</keyword>
<protein>
    <submittedName>
        <fullName evidence="5">E3 ubiquitin-protein ligase CCNB1IP1</fullName>
    </submittedName>
</protein>
<evidence type="ECO:0000256" key="2">
    <source>
        <dbReference type="ARBA" id="ARBA00022833"/>
    </source>
</evidence>
<reference evidence="5 6" key="1">
    <citation type="journal article" date="2019" name="Commun. Biol.">
        <title>The bagworm genome reveals a unique fibroin gene that provides high tensile strength.</title>
        <authorList>
            <person name="Kono N."/>
            <person name="Nakamura H."/>
            <person name="Ohtoshi R."/>
            <person name="Tomita M."/>
            <person name="Numata K."/>
            <person name="Arakawa K."/>
        </authorList>
    </citation>
    <scope>NUCLEOTIDE SEQUENCE [LARGE SCALE GENOMIC DNA]</scope>
</reference>
<keyword evidence="3" id="KW-0175">Coiled coil</keyword>
<keyword evidence="1" id="KW-0863">Zinc-finger</keyword>
<evidence type="ECO:0000259" key="4">
    <source>
        <dbReference type="Pfam" id="PF14634"/>
    </source>
</evidence>
<dbReference type="AlphaFoldDB" id="A0A4C1W1A1"/>
<dbReference type="PANTHER" id="PTHR14305:SF0">
    <property type="entry name" value="E3 UBIQUITIN-PROTEIN LIGASE CCNB1IP1"/>
    <property type="match status" value="1"/>
</dbReference>
<organism evidence="5 6">
    <name type="scientific">Eumeta variegata</name>
    <name type="common">Bagworm moth</name>
    <name type="synonym">Eumeta japonica</name>
    <dbReference type="NCBI Taxonomy" id="151549"/>
    <lineage>
        <taxon>Eukaryota</taxon>
        <taxon>Metazoa</taxon>
        <taxon>Ecdysozoa</taxon>
        <taxon>Arthropoda</taxon>
        <taxon>Hexapoda</taxon>
        <taxon>Insecta</taxon>
        <taxon>Pterygota</taxon>
        <taxon>Neoptera</taxon>
        <taxon>Endopterygota</taxon>
        <taxon>Lepidoptera</taxon>
        <taxon>Glossata</taxon>
        <taxon>Ditrysia</taxon>
        <taxon>Tineoidea</taxon>
        <taxon>Psychidae</taxon>
        <taxon>Oiketicinae</taxon>
        <taxon>Eumeta</taxon>
    </lineage>
</organism>
<comment type="caution">
    <text evidence="5">The sequence shown here is derived from an EMBL/GenBank/DDBJ whole genome shotgun (WGS) entry which is preliminary data.</text>
</comment>
<dbReference type="Proteomes" id="UP000299102">
    <property type="component" value="Unassembled WGS sequence"/>
</dbReference>
<dbReference type="EMBL" id="BGZK01000455">
    <property type="protein sequence ID" value="GBP44620.1"/>
    <property type="molecule type" value="Genomic_DNA"/>
</dbReference>
<evidence type="ECO:0000256" key="3">
    <source>
        <dbReference type="SAM" id="Coils"/>
    </source>
</evidence>
<dbReference type="GO" id="GO:0061630">
    <property type="term" value="F:ubiquitin protein ligase activity"/>
    <property type="evidence" value="ECO:0007669"/>
    <property type="project" value="InterPro"/>
</dbReference>
<dbReference type="Pfam" id="PF14634">
    <property type="entry name" value="zf-RING_5"/>
    <property type="match status" value="1"/>
</dbReference>
<dbReference type="InterPro" id="IPR001841">
    <property type="entry name" value="Znf_RING"/>
</dbReference>
<keyword evidence="2" id="KW-0862">Zinc</keyword>